<dbReference type="STRING" id="1189612.A33Q_2471"/>
<evidence type="ECO:0000313" key="2">
    <source>
        <dbReference type="Proteomes" id="UP000006073"/>
    </source>
</evidence>
<accession>S2DGV6</accession>
<dbReference type="Proteomes" id="UP000006073">
    <property type="component" value="Unassembled WGS sequence"/>
</dbReference>
<dbReference type="AlphaFoldDB" id="S2DGV6"/>
<keyword evidence="2" id="KW-1185">Reference proteome</keyword>
<proteinExistence type="predicted"/>
<evidence type="ECO:0000313" key="1">
    <source>
        <dbReference type="EMBL" id="EOZ96350.1"/>
    </source>
</evidence>
<reference evidence="1 2" key="1">
    <citation type="journal article" date="2013" name="Genome Announc.">
        <title>Draft Genome Sequence of Indibacter alkaliphilus Strain LW1T, Isolated from Lonar Lake, a Haloalkaline Lake in the Buldana District of Maharashtra, India.</title>
        <authorList>
            <person name="Singh A."/>
            <person name="Kumar Jangir P."/>
            <person name="Sharma R."/>
            <person name="Singh A."/>
            <person name="Kumar Pinnaka A."/>
            <person name="Shivaji S."/>
        </authorList>
    </citation>
    <scope>NUCLEOTIDE SEQUENCE [LARGE SCALE GENOMIC DNA]</scope>
    <source>
        <strain evidence="2">CCUG 57479 / KCTC 22604 / LW1</strain>
    </source>
</reference>
<organism evidence="1 2">
    <name type="scientific">Indibacter alkaliphilus (strain CCUG 57479 / KCTC 22604 / LW1)</name>
    <dbReference type="NCBI Taxonomy" id="1189612"/>
    <lineage>
        <taxon>Bacteria</taxon>
        <taxon>Pseudomonadati</taxon>
        <taxon>Bacteroidota</taxon>
        <taxon>Cytophagia</taxon>
        <taxon>Cytophagales</taxon>
        <taxon>Cyclobacteriaceae</taxon>
    </lineage>
</organism>
<dbReference type="EMBL" id="ALWO02000035">
    <property type="protein sequence ID" value="EOZ96350.1"/>
    <property type="molecule type" value="Genomic_DNA"/>
</dbReference>
<comment type="caution">
    <text evidence="1">The sequence shown here is derived from an EMBL/GenBank/DDBJ whole genome shotgun (WGS) entry which is preliminary data.</text>
</comment>
<gene>
    <name evidence="1" type="ORF">A33Q_2471</name>
</gene>
<name>S2DGV6_INDAL</name>
<sequence length="39" mass="4822">MISFTDRKKWFLVFHLGIFFGFKNLRHQKNALYCMIIRT</sequence>
<protein>
    <submittedName>
        <fullName evidence="1">Uncharacterized protein</fullName>
    </submittedName>
</protein>